<dbReference type="InterPro" id="IPR027417">
    <property type="entry name" value="P-loop_NTPase"/>
</dbReference>
<proteinExistence type="predicted"/>
<evidence type="ECO:0000259" key="1">
    <source>
        <dbReference type="Pfam" id="PF00004"/>
    </source>
</evidence>
<name>A0A0E3RC07_METMZ</name>
<dbReference type="InterPro" id="IPR003959">
    <property type="entry name" value="ATPase_AAA_core"/>
</dbReference>
<dbReference type="Pfam" id="PF00004">
    <property type="entry name" value="AAA"/>
    <property type="match status" value="1"/>
</dbReference>
<dbReference type="SUPFAM" id="SSF52540">
    <property type="entry name" value="P-loop containing nucleoside triphosphate hydrolases"/>
    <property type="match status" value="1"/>
</dbReference>
<gene>
    <name evidence="2" type="ORF">MSMAP_1969</name>
</gene>
<reference evidence="2 3" key="1">
    <citation type="submission" date="2014-07" db="EMBL/GenBank/DDBJ databases">
        <title>Methanogenic archaea and the global carbon cycle.</title>
        <authorList>
            <person name="Henriksen J.R."/>
            <person name="Luke J."/>
            <person name="Reinhart S."/>
            <person name="Benedict M.N."/>
            <person name="Youngblut N.D."/>
            <person name="Metcalf M.E."/>
            <person name="Whitaker R.J."/>
            <person name="Metcalf W.W."/>
        </authorList>
    </citation>
    <scope>NUCLEOTIDE SEQUENCE [LARGE SCALE GENOMIC DNA]</scope>
    <source>
        <strain evidence="2 3">SarPi</strain>
    </source>
</reference>
<dbReference type="EMBL" id="CP009511">
    <property type="protein sequence ID" value="AKB61954.1"/>
    <property type="molecule type" value="Genomic_DNA"/>
</dbReference>
<dbReference type="HOGENOM" id="CLU_015856_0_0_2"/>
<protein>
    <recommendedName>
        <fullName evidence="1">ATPase AAA-type core domain-containing protein</fullName>
    </recommendedName>
</protein>
<organism evidence="2 3">
    <name type="scientific">Methanosarcina mazei SarPi</name>
    <dbReference type="NCBI Taxonomy" id="1434115"/>
    <lineage>
        <taxon>Archaea</taxon>
        <taxon>Methanobacteriati</taxon>
        <taxon>Methanobacteriota</taxon>
        <taxon>Stenosarchaea group</taxon>
        <taxon>Methanomicrobia</taxon>
        <taxon>Methanosarcinales</taxon>
        <taxon>Methanosarcinaceae</taxon>
        <taxon>Methanosarcina</taxon>
    </lineage>
</organism>
<feature type="domain" description="ATPase AAA-type core" evidence="1">
    <location>
        <begin position="453"/>
        <end position="521"/>
    </location>
</feature>
<sequence length="729" mass="82584">MITANPKIVVAGDVTVDWFFWTRHAFSNSEKINWRLFEGVNASPQLGGAILLSKMLANSLSEISKCITDQNCKNIDLLKDSAQILHTNVKLDLFPAWESNSKSQVYRVKKYLGFTTPTGDKEYPEPLDINDDEGDHDFVIIHDAGNGFRDEGKKWPKVINGSKNPVVIYNMYPPLFEGKLWENIVEKHTENLVLILNSEDLRKLGANVSRSLSWEKTALEFLWEIKHNKKLAPIKSLQNVVVRFKAEGVIHYNGQNRNVAPKLYFDPSSVEGAFWDNKKFGMMRGISIVFVSSFASRVISNHLKIGKISDEALKESIEEGLLNAREFLRRGYGIKICENKFYEYFCEELPLNKKDEDYIECAVLPFTECYNQPDPMFWSILKEKTKDRNIKLDDVAVDIVKNGWAAIKGFPTGHFGKLTTVDRAEIEGFGSLKSIMEGYLNSGQFSRPLSVSVFGSPGSGKSFGITEVAKSIDPENVYKIDFNVSQFTSMKDLTNAFHRIRDISLKGKIPLVFFDEFDCTFEGQPLGWLRYFLAPMQDGEFMDCGSMHPIGKSIFVFAGGIYKSFQEFCEETATSPDTKKYLIENSSTSRRSTAEKCPDFVSRLRGYVNILGPNRLDENKNENDKNDDAYIIRRAVILRSLIEEKAQSIIDKKTDSSGKTKQVANIDNSLLKTLILISKYKHGVRSMEAIIDMSMLGAHNSWEKASLPPKDQLDLHVDGKEFFTILANN</sequence>
<evidence type="ECO:0000313" key="2">
    <source>
        <dbReference type="EMBL" id="AKB61954.1"/>
    </source>
</evidence>
<dbReference type="Proteomes" id="UP000033116">
    <property type="component" value="Chromosome"/>
</dbReference>
<accession>A0A0E3RC07</accession>
<dbReference type="AlphaFoldDB" id="A0A0E3RC07"/>
<dbReference type="GO" id="GO:0016887">
    <property type="term" value="F:ATP hydrolysis activity"/>
    <property type="evidence" value="ECO:0007669"/>
    <property type="project" value="InterPro"/>
</dbReference>
<evidence type="ECO:0000313" key="3">
    <source>
        <dbReference type="Proteomes" id="UP000033116"/>
    </source>
</evidence>
<dbReference type="GO" id="GO:0005524">
    <property type="term" value="F:ATP binding"/>
    <property type="evidence" value="ECO:0007669"/>
    <property type="project" value="InterPro"/>
</dbReference>
<dbReference type="PATRIC" id="fig|1434115.4.peg.2524"/>
<dbReference type="Gene3D" id="3.40.50.300">
    <property type="entry name" value="P-loop containing nucleotide triphosphate hydrolases"/>
    <property type="match status" value="1"/>
</dbReference>